<evidence type="ECO:0000313" key="3">
    <source>
        <dbReference type="EMBL" id="ROO24875.1"/>
    </source>
</evidence>
<dbReference type="InterPro" id="IPR005180">
    <property type="entry name" value="DUF302"/>
</dbReference>
<dbReference type="InParanoid" id="A0A423PH40"/>
<dbReference type="SUPFAM" id="SSF103247">
    <property type="entry name" value="TT1751-like"/>
    <property type="match status" value="1"/>
</dbReference>
<accession>A0A423PH40</accession>
<dbReference type="AlphaFoldDB" id="A0A423PH40"/>
<dbReference type="Pfam" id="PF03625">
    <property type="entry name" value="DUF302"/>
    <property type="match status" value="1"/>
</dbReference>
<evidence type="ECO:0000259" key="2">
    <source>
        <dbReference type="Pfam" id="PF03625"/>
    </source>
</evidence>
<organism evidence="3 4">
    <name type="scientific">Salinisphaera japonica YTM-1</name>
    <dbReference type="NCBI Taxonomy" id="1209778"/>
    <lineage>
        <taxon>Bacteria</taxon>
        <taxon>Pseudomonadati</taxon>
        <taxon>Pseudomonadota</taxon>
        <taxon>Gammaproteobacteria</taxon>
        <taxon>Salinisphaerales</taxon>
        <taxon>Salinisphaeraceae</taxon>
        <taxon>Salinisphaera</taxon>
    </lineage>
</organism>
<dbReference type="InterPro" id="IPR035923">
    <property type="entry name" value="TT1751-like_sf"/>
</dbReference>
<sequence>MYDFHDNRRPMTPRLIAIALLGLLSVSPALAADDAEATSQAPTQPSAAGLKVTQSPYDVHTTVQRFENVAQNQGLDVFDTIDHAAGAADAGLALPATTLVIFGNPKAGTPLMQCSRTAAIDLPNKALVWAENGKTWIAVNDMDYLAQRHHMTDCPAVPKVADKLRQLVGQTVAQ</sequence>
<keyword evidence="1" id="KW-0732">Signal</keyword>
<dbReference type="Proteomes" id="UP000285310">
    <property type="component" value="Unassembled WGS sequence"/>
</dbReference>
<evidence type="ECO:0000256" key="1">
    <source>
        <dbReference type="SAM" id="SignalP"/>
    </source>
</evidence>
<name>A0A423PH40_9GAMM</name>
<gene>
    <name evidence="3" type="ORF">SAJA_13870</name>
</gene>
<proteinExistence type="predicted"/>
<reference evidence="3 4" key="1">
    <citation type="submission" date="2013-10" db="EMBL/GenBank/DDBJ databases">
        <title>Salinisphaera japonica YTM-1 Genome Sequencing.</title>
        <authorList>
            <person name="Lai Q."/>
            <person name="Li C."/>
            <person name="Shao Z."/>
        </authorList>
    </citation>
    <scope>NUCLEOTIDE SEQUENCE [LARGE SCALE GENOMIC DNA]</scope>
    <source>
        <strain evidence="3 4">YTM-1</strain>
    </source>
</reference>
<feature type="chain" id="PRO_5018967059" evidence="1">
    <location>
        <begin position="32"/>
        <end position="174"/>
    </location>
</feature>
<protein>
    <submittedName>
        <fullName evidence="3">Membrane protein</fullName>
    </submittedName>
</protein>
<dbReference type="EMBL" id="AYKG01000056">
    <property type="protein sequence ID" value="ROO24875.1"/>
    <property type="molecule type" value="Genomic_DNA"/>
</dbReference>
<feature type="domain" description="DUF302" evidence="2">
    <location>
        <begin position="81"/>
        <end position="141"/>
    </location>
</feature>
<comment type="caution">
    <text evidence="3">The sequence shown here is derived from an EMBL/GenBank/DDBJ whole genome shotgun (WGS) entry which is preliminary data.</text>
</comment>
<evidence type="ECO:0000313" key="4">
    <source>
        <dbReference type="Proteomes" id="UP000285310"/>
    </source>
</evidence>
<keyword evidence="4" id="KW-1185">Reference proteome</keyword>
<dbReference type="PANTHER" id="PTHR38342">
    <property type="entry name" value="SLR5037 PROTEIN"/>
    <property type="match status" value="1"/>
</dbReference>
<dbReference type="PANTHER" id="PTHR38342:SF2">
    <property type="entry name" value="INNER MEMBRANE OR EXPORTED"/>
    <property type="match status" value="1"/>
</dbReference>
<feature type="signal peptide" evidence="1">
    <location>
        <begin position="1"/>
        <end position="31"/>
    </location>
</feature>
<dbReference type="Gene3D" id="3.30.310.70">
    <property type="entry name" value="TT1751-like domain"/>
    <property type="match status" value="1"/>
</dbReference>
<dbReference type="CDD" id="cd14797">
    <property type="entry name" value="DUF302"/>
    <property type="match status" value="1"/>
</dbReference>